<dbReference type="Proteomes" id="UP000248724">
    <property type="component" value="Unassembled WGS sequence"/>
</dbReference>
<dbReference type="CDD" id="cd00531">
    <property type="entry name" value="NTF2_like"/>
    <property type="match status" value="1"/>
</dbReference>
<name>A0A2W5ZC12_9BACT</name>
<protein>
    <recommendedName>
        <fullName evidence="2">SnoaL-like domain-containing protein</fullName>
    </recommendedName>
</protein>
<dbReference type="EMBL" id="QHBU01000050">
    <property type="protein sequence ID" value="PZR82980.1"/>
    <property type="molecule type" value="Genomic_DNA"/>
</dbReference>
<organism evidence="3 4">
    <name type="scientific">Candidatus Aeolococcus gillhamiae</name>
    <dbReference type="NCBI Taxonomy" id="3127015"/>
    <lineage>
        <taxon>Bacteria</taxon>
        <taxon>Bacillati</taxon>
        <taxon>Candidatus Dormiibacterota</taxon>
        <taxon>Candidatus Dormibacteria</taxon>
        <taxon>Candidatus Aeolococcales</taxon>
        <taxon>Candidatus Aeolococcaceae</taxon>
        <taxon>Candidatus Aeolococcus</taxon>
    </lineage>
</organism>
<dbReference type="AlphaFoldDB" id="A0A2W5ZC12"/>
<evidence type="ECO:0000313" key="4">
    <source>
        <dbReference type="Proteomes" id="UP000248724"/>
    </source>
</evidence>
<dbReference type="InterPro" id="IPR037401">
    <property type="entry name" value="SnoaL-like"/>
</dbReference>
<gene>
    <name evidence="3" type="ORF">DLM65_02885</name>
</gene>
<dbReference type="Gene3D" id="3.10.450.50">
    <property type="match status" value="1"/>
</dbReference>
<dbReference type="InterPro" id="IPR032710">
    <property type="entry name" value="NTF2-like_dom_sf"/>
</dbReference>
<evidence type="ECO:0000313" key="3">
    <source>
        <dbReference type="EMBL" id="PZR82980.1"/>
    </source>
</evidence>
<accession>A0A2W5ZC12</accession>
<proteinExistence type="predicted"/>
<evidence type="ECO:0000259" key="2">
    <source>
        <dbReference type="Pfam" id="PF13577"/>
    </source>
</evidence>
<reference evidence="3 4" key="1">
    <citation type="journal article" date="2017" name="Nature">
        <title>Atmospheric trace gases support primary production in Antarctic desert surface soil.</title>
        <authorList>
            <person name="Ji M."/>
            <person name="Greening C."/>
            <person name="Vanwonterghem I."/>
            <person name="Carere C.R."/>
            <person name="Bay S.K."/>
            <person name="Steen J.A."/>
            <person name="Montgomery K."/>
            <person name="Lines T."/>
            <person name="Beardall J."/>
            <person name="van Dorst J."/>
            <person name="Snape I."/>
            <person name="Stott M.B."/>
            <person name="Hugenholtz P."/>
            <person name="Ferrari B.C."/>
        </authorList>
    </citation>
    <scope>NUCLEOTIDE SEQUENCE [LARGE SCALE GENOMIC DNA]</scope>
    <source>
        <strain evidence="3">RRmetagenome_bin12</strain>
    </source>
</reference>
<comment type="caution">
    <text evidence="3">The sequence shown here is derived from an EMBL/GenBank/DDBJ whole genome shotgun (WGS) entry which is preliminary data.</text>
</comment>
<dbReference type="SUPFAM" id="SSF54427">
    <property type="entry name" value="NTF2-like"/>
    <property type="match status" value="1"/>
</dbReference>
<feature type="region of interest" description="Disordered" evidence="1">
    <location>
        <begin position="1"/>
        <end position="24"/>
    </location>
</feature>
<sequence>MGRGYVNASAPPPSPRPYDRPMDEHISSDKRLQWLIDRAEIAEWLVRYARCIDRRDWTALQDSYTDDGVMQHGEASVPRAQMPELSAKILAGCASSHHLVGDPSIVIDGDHAVTHSHYIATHISEGTRVKRQGGGWYDCELQRTDRGWRFTRVRSTTAWRTGEPLQLH</sequence>
<evidence type="ECO:0000256" key="1">
    <source>
        <dbReference type="SAM" id="MobiDB-lite"/>
    </source>
</evidence>
<feature type="domain" description="SnoaL-like" evidence="2">
    <location>
        <begin position="35"/>
        <end position="154"/>
    </location>
</feature>
<dbReference type="Pfam" id="PF13577">
    <property type="entry name" value="SnoaL_4"/>
    <property type="match status" value="1"/>
</dbReference>